<dbReference type="InterPro" id="IPR036206">
    <property type="entry name" value="ThiamineP_synth_sf"/>
</dbReference>
<comment type="catalytic activity">
    <reaction evidence="7 9 10">
        <text>2-(2-carboxy-4-methylthiazol-5-yl)ethyl phosphate + 4-amino-2-methyl-5-(diphosphooxymethyl)pyrimidine + 2 H(+) = thiamine phosphate + CO2 + diphosphate</text>
        <dbReference type="Rhea" id="RHEA:47848"/>
        <dbReference type="ChEBI" id="CHEBI:15378"/>
        <dbReference type="ChEBI" id="CHEBI:16526"/>
        <dbReference type="ChEBI" id="CHEBI:33019"/>
        <dbReference type="ChEBI" id="CHEBI:37575"/>
        <dbReference type="ChEBI" id="CHEBI:57841"/>
        <dbReference type="ChEBI" id="CHEBI:62890"/>
        <dbReference type="EC" id="2.5.1.3"/>
    </reaction>
</comment>
<dbReference type="RefSeq" id="WP_252797304.1">
    <property type="nucleotide sequence ID" value="NZ_CP097118.1"/>
</dbReference>
<evidence type="ECO:0000256" key="10">
    <source>
        <dbReference type="RuleBase" id="RU003826"/>
    </source>
</evidence>
<comment type="catalytic activity">
    <reaction evidence="8 9 10">
        <text>2-[(2R,5Z)-2-carboxy-4-methylthiazol-5(2H)-ylidene]ethyl phosphate + 4-amino-2-methyl-5-(diphosphooxymethyl)pyrimidine + 2 H(+) = thiamine phosphate + CO2 + diphosphate</text>
        <dbReference type="Rhea" id="RHEA:47844"/>
        <dbReference type="ChEBI" id="CHEBI:15378"/>
        <dbReference type="ChEBI" id="CHEBI:16526"/>
        <dbReference type="ChEBI" id="CHEBI:33019"/>
        <dbReference type="ChEBI" id="CHEBI:37575"/>
        <dbReference type="ChEBI" id="CHEBI:57841"/>
        <dbReference type="ChEBI" id="CHEBI:62899"/>
        <dbReference type="EC" id="2.5.1.3"/>
    </reaction>
</comment>
<evidence type="ECO:0000256" key="6">
    <source>
        <dbReference type="ARBA" id="ARBA00047334"/>
    </source>
</evidence>
<feature type="binding site" evidence="9">
    <location>
        <position position="174"/>
    </location>
    <ligand>
        <name>2-[(2R,5Z)-2-carboxy-4-methylthiazol-5(2H)-ylidene]ethyl phosphate</name>
        <dbReference type="ChEBI" id="CHEBI:62899"/>
    </ligand>
</feature>
<evidence type="ECO:0000256" key="5">
    <source>
        <dbReference type="ARBA" id="ARBA00022977"/>
    </source>
</evidence>
<comment type="function">
    <text evidence="9">Condenses 4-methyl-5-(beta-hydroxyethyl)thiazole monophosphate (THZ-P) and 2-methyl-4-amino-5-hydroxymethyl pyrimidine pyrophosphate (HMP-PP) to form thiamine monophosphate (TMP).</text>
</comment>
<feature type="binding site" evidence="9">
    <location>
        <position position="77"/>
    </location>
    <ligand>
        <name>4-amino-2-methyl-5-(diphosphooxymethyl)pyrimidine</name>
        <dbReference type="ChEBI" id="CHEBI:57841"/>
    </ligand>
</feature>
<keyword evidence="4 9" id="KW-0460">Magnesium</keyword>
<dbReference type="InterPro" id="IPR022998">
    <property type="entry name" value="ThiamineP_synth_TenI"/>
</dbReference>
<protein>
    <recommendedName>
        <fullName evidence="9">Thiamine-phosphate synthase</fullName>
        <shortName evidence="9">TP synthase</shortName>
        <shortName evidence="9">TPS</shortName>
        <ecNumber evidence="9">2.5.1.3</ecNumber>
    </recommendedName>
    <alternativeName>
        <fullName evidence="9">Thiamine-phosphate pyrophosphorylase</fullName>
        <shortName evidence="9">TMP pyrophosphorylase</shortName>
        <shortName evidence="9">TMP-PPase</shortName>
    </alternativeName>
</protein>
<dbReference type="InterPro" id="IPR013785">
    <property type="entry name" value="Aldolase_TIM"/>
</dbReference>
<evidence type="ECO:0000256" key="8">
    <source>
        <dbReference type="ARBA" id="ARBA00047883"/>
    </source>
</evidence>
<comment type="pathway">
    <text evidence="1 9 11">Cofactor biosynthesis; thiamine diphosphate biosynthesis; thiamine phosphate from 4-amino-2-methyl-5-diphosphomethylpyrimidine and 4-methyl-5-(2-phosphoethyl)-thiazole: step 1/1.</text>
</comment>
<organism evidence="13 14">
    <name type="scientific">Fructilactobacillus hinvesii</name>
    <dbReference type="NCBI Taxonomy" id="2940300"/>
    <lineage>
        <taxon>Bacteria</taxon>
        <taxon>Bacillati</taxon>
        <taxon>Bacillota</taxon>
        <taxon>Bacilli</taxon>
        <taxon>Lactobacillales</taxon>
        <taxon>Lactobacillaceae</taxon>
        <taxon>Fructilactobacillus</taxon>
    </lineage>
</organism>
<dbReference type="InterPro" id="IPR034291">
    <property type="entry name" value="TMP_synthase"/>
</dbReference>
<gene>
    <name evidence="9 13" type="primary">thiE</name>
    <name evidence="13" type="ORF">M3M39_00570</name>
</gene>
<reference evidence="13" key="1">
    <citation type="submission" date="2022-05" db="EMBL/GenBank/DDBJ databases">
        <authorList>
            <person name="Oliphant S.A."/>
            <person name="Watson-Haigh N.S."/>
            <person name="Sumby K.M."/>
            <person name="Gardner J.M."/>
            <person name="Jiranek V."/>
        </authorList>
    </citation>
    <scope>NUCLEOTIDE SEQUENCE</scope>
    <source>
        <strain evidence="13">KI11_C11</strain>
    </source>
</reference>
<dbReference type="NCBIfam" id="TIGR00693">
    <property type="entry name" value="thiE"/>
    <property type="match status" value="1"/>
</dbReference>
<feature type="binding site" evidence="9">
    <location>
        <begin position="42"/>
        <end position="46"/>
    </location>
    <ligand>
        <name>4-amino-2-methyl-5-(diphosphooxymethyl)pyrimidine</name>
        <dbReference type="ChEBI" id="CHEBI:57841"/>
    </ligand>
</feature>
<evidence type="ECO:0000256" key="7">
    <source>
        <dbReference type="ARBA" id="ARBA00047851"/>
    </source>
</evidence>
<feature type="binding site" evidence="9">
    <location>
        <begin position="143"/>
        <end position="145"/>
    </location>
    <ligand>
        <name>2-[(2R,5Z)-2-carboxy-4-methylthiazol-5(2H)-ylidene]ethyl phosphate</name>
        <dbReference type="ChEBI" id="CHEBI:62899"/>
    </ligand>
</feature>
<feature type="domain" description="Thiamine phosphate synthase/TenI" evidence="12">
    <location>
        <begin position="10"/>
        <end position="197"/>
    </location>
</feature>
<evidence type="ECO:0000256" key="11">
    <source>
        <dbReference type="RuleBase" id="RU004253"/>
    </source>
</evidence>
<proteinExistence type="inferred from homology"/>
<dbReference type="Pfam" id="PF02581">
    <property type="entry name" value="TMP-TENI"/>
    <property type="match status" value="1"/>
</dbReference>
<dbReference type="EMBL" id="CP097118">
    <property type="protein sequence ID" value="USS88015.1"/>
    <property type="molecule type" value="Genomic_DNA"/>
</dbReference>
<evidence type="ECO:0000259" key="12">
    <source>
        <dbReference type="Pfam" id="PF02581"/>
    </source>
</evidence>
<keyword evidence="2 9" id="KW-0808">Transferase</keyword>
<comment type="catalytic activity">
    <reaction evidence="6 9 10">
        <text>4-methyl-5-(2-phosphooxyethyl)-thiazole + 4-amino-2-methyl-5-(diphosphooxymethyl)pyrimidine + H(+) = thiamine phosphate + diphosphate</text>
        <dbReference type="Rhea" id="RHEA:22328"/>
        <dbReference type="ChEBI" id="CHEBI:15378"/>
        <dbReference type="ChEBI" id="CHEBI:33019"/>
        <dbReference type="ChEBI" id="CHEBI:37575"/>
        <dbReference type="ChEBI" id="CHEBI:57841"/>
        <dbReference type="ChEBI" id="CHEBI:58296"/>
        <dbReference type="EC" id="2.5.1.3"/>
    </reaction>
</comment>
<evidence type="ECO:0000256" key="4">
    <source>
        <dbReference type="ARBA" id="ARBA00022842"/>
    </source>
</evidence>
<feature type="binding site" evidence="9">
    <location>
        <position position="78"/>
    </location>
    <ligand>
        <name>Mg(2+)</name>
        <dbReference type="ChEBI" id="CHEBI:18420"/>
    </ligand>
</feature>
<dbReference type="Proteomes" id="UP001057025">
    <property type="component" value="Chromosome"/>
</dbReference>
<keyword evidence="14" id="KW-1185">Reference proteome</keyword>
<name>A0ABY5BSC8_9LACO</name>
<evidence type="ECO:0000256" key="1">
    <source>
        <dbReference type="ARBA" id="ARBA00005165"/>
    </source>
</evidence>
<dbReference type="CDD" id="cd00564">
    <property type="entry name" value="TMP_TenI"/>
    <property type="match status" value="1"/>
</dbReference>
<evidence type="ECO:0000256" key="9">
    <source>
        <dbReference type="HAMAP-Rule" id="MF_00097"/>
    </source>
</evidence>
<accession>A0ABY5BSC8</accession>
<evidence type="ECO:0000256" key="3">
    <source>
        <dbReference type="ARBA" id="ARBA00022723"/>
    </source>
</evidence>
<feature type="binding site" evidence="9">
    <location>
        <position position="115"/>
    </location>
    <ligand>
        <name>4-amino-2-methyl-5-(diphosphooxymethyl)pyrimidine</name>
        <dbReference type="ChEBI" id="CHEBI:57841"/>
    </ligand>
</feature>
<feature type="binding site" evidence="9">
    <location>
        <begin position="194"/>
        <end position="195"/>
    </location>
    <ligand>
        <name>2-[(2R,5Z)-2-carboxy-4-methylthiazol-5(2H)-ylidene]ethyl phosphate</name>
        <dbReference type="ChEBI" id="CHEBI:62899"/>
    </ligand>
</feature>
<evidence type="ECO:0000313" key="13">
    <source>
        <dbReference type="EMBL" id="USS88015.1"/>
    </source>
</evidence>
<dbReference type="EC" id="2.5.1.3" evidence="9"/>
<sequence length="219" mass="23156">MKFNSAMLQVYLVIGTQDVDNQPNRLLDVVKQALAAGVTAVQFRDKDGSRLHEAERVELGRKVHQLTTAANVPLFIDDNVQLTEQVGAEGIHVGQTDANVAPLREQHPDWLIGLSVHNVAELNASAPALPLVDYLGVGPVFATTSKPDAKQPIGVAGVQAVQKQTALPLVAIGGINTTNVSDLQAVPEVGVSVVSALAKSDDITKSVQILKSKGVSHEN</sequence>
<feature type="binding site" evidence="9">
    <location>
        <position position="146"/>
    </location>
    <ligand>
        <name>4-amino-2-methyl-5-(diphosphooxymethyl)pyrimidine</name>
        <dbReference type="ChEBI" id="CHEBI:57841"/>
    </ligand>
</feature>
<dbReference type="HAMAP" id="MF_00097">
    <property type="entry name" value="TMP_synthase"/>
    <property type="match status" value="1"/>
</dbReference>
<dbReference type="Gene3D" id="3.20.20.70">
    <property type="entry name" value="Aldolase class I"/>
    <property type="match status" value="1"/>
</dbReference>
<dbReference type="SUPFAM" id="SSF51391">
    <property type="entry name" value="Thiamin phosphate synthase"/>
    <property type="match status" value="1"/>
</dbReference>
<keyword evidence="5 9" id="KW-0784">Thiamine biosynthesis</keyword>
<dbReference type="GO" id="GO:0004789">
    <property type="term" value="F:thiamine-phosphate diphosphorylase activity"/>
    <property type="evidence" value="ECO:0007669"/>
    <property type="project" value="UniProtKB-EC"/>
</dbReference>
<dbReference type="PANTHER" id="PTHR20857:SF15">
    <property type="entry name" value="THIAMINE-PHOSPHATE SYNTHASE"/>
    <property type="match status" value="1"/>
</dbReference>
<dbReference type="PANTHER" id="PTHR20857">
    <property type="entry name" value="THIAMINE-PHOSPHATE PYROPHOSPHORYLASE"/>
    <property type="match status" value="1"/>
</dbReference>
<evidence type="ECO:0000313" key="14">
    <source>
        <dbReference type="Proteomes" id="UP001057025"/>
    </source>
</evidence>
<keyword evidence="3 9" id="KW-0479">Metal-binding</keyword>
<evidence type="ECO:0000256" key="2">
    <source>
        <dbReference type="ARBA" id="ARBA00022679"/>
    </source>
</evidence>
<feature type="binding site" evidence="9">
    <location>
        <position position="97"/>
    </location>
    <ligand>
        <name>Mg(2+)</name>
        <dbReference type="ChEBI" id="CHEBI:18420"/>
    </ligand>
</feature>
<comment type="similarity">
    <text evidence="9 10">Belongs to the thiamine-phosphate synthase family.</text>
</comment>
<comment type="cofactor">
    <cofactor evidence="9">
        <name>Mg(2+)</name>
        <dbReference type="ChEBI" id="CHEBI:18420"/>
    </cofactor>
    <text evidence="9">Binds 1 Mg(2+) ion per subunit.</text>
</comment>